<evidence type="ECO:0000313" key="3">
    <source>
        <dbReference type="EMBL" id="OBR40025.1"/>
    </source>
</evidence>
<name>A0A1B7ZBD5_9FLAO</name>
<proteinExistence type="predicted"/>
<keyword evidence="1" id="KW-0597">Phosphoprotein</keyword>
<feature type="domain" description="Response regulatory" evidence="2">
    <location>
        <begin position="6"/>
        <end position="134"/>
    </location>
</feature>
<evidence type="ECO:0000256" key="1">
    <source>
        <dbReference type="PROSITE-ProRule" id="PRU00169"/>
    </source>
</evidence>
<evidence type="ECO:0000313" key="4">
    <source>
        <dbReference type="Proteomes" id="UP000092164"/>
    </source>
</evidence>
<dbReference type="InterPro" id="IPR001789">
    <property type="entry name" value="Sig_transdc_resp-reg_receiver"/>
</dbReference>
<dbReference type="RefSeq" id="WP_068484342.1">
    <property type="nucleotide sequence ID" value="NZ_CP018760.1"/>
</dbReference>
<dbReference type="Pfam" id="PF00072">
    <property type="entry name" value="Response_reg"/>
    <property type="match status" value="1"/>
</dbReference>
<sequence length="134" mass="15496">MTKINDIAIIDDDAITVFGLRKLITMYVECNSIQSYANGKVALDGFIEKINQKQQIPEILFLDINMPIMDGWEFLEAFLKLNISTKIKINIVTSSIDPYDKKQWEFYKTKTHHLITFNLKPIDKNIITEITKVA</sequence>
<dbReference type="Proteomes" id="UP000092164">
    <property type="component" value="Unassembled WGS sequence"/>
</dbReference>
<dbReference type="PROSITE" id="PS50110">
    <property type="entry name" value="RESPONSE_REGULATORY"/>
    <property type="match status" value="1"/>
</dbReference>
<dbReference type="SUPFAM" id="SSF52172">
    <property type="entry name" value="CheY-like"/>
    <property type="match status" value="1"/>
</dbReference>
<comment type="caution">
    <text evidence="3">The sequence shown here is derived from an EMBL/GenBank/DDBJ whole genome shotgun (WGS) entry which is preliminary data.</text>
</comment>
<protein>
    <submittedName>
        <fullName evidence="3">Response regulator</fullName>
    </submittedName>
</protein>
<evidence type="ECO:0000259" key="2">
    <source>
        <dbReference type="PROSITE" id="PS50110"/>
    </source>
</evidence>
<dbReference type="STRING" id="1836467.BTR34_03530"/>
<feature type="modified residue" description="4-aspartylphosphate" evidence="1">
    <location>
        <position position="63"/>
    </location>
</feature>
<dbReference type="EMBL" id="LZFP01000010">
    <property type="protein sequence ID" value="OBR40025.1"/>
    <property type="molecule type" value="Genomic_DNA"/>
</dbReference>
<dbReference type="KEGG" id="mart:BTR34_03530"/>
<organism evidence="3 4">
    <name type="scientific">Maribacter hydrothermalis</name>
    <dbReference type="NCBI Taxonomy" id="1836467"/>
    <lineage>
        <taxon>Bacteria</taxon>
        <taxon>Pseudomonadati</taxon>
        <taxon>Bacteroidota</taxon>
        <taxon>Flavobacteriia</taxon>
        <taxon>Flavobacteriales</taxon>
        <taxon>Flavobacteriaceae</taxon>
        <taxon>Maribacter</taxon>
    </lineage>
</organism>
<dbReference type="InterPro" id="IPR011006">
    <property type="entry name" value="CheY-like_superfamily"/>
</dbReference>
<dbReference type="AlphaFoldDB" id="A0A1B7ZBD5"/>
<dbReference type="OrthoDB" id="673128at2"/>
<accession>A0A1B7ZBD5</accession>
<reference evidence="4" key="1">
    <citation type="submission" date="2016-06" db="EMBL/GenBank/DDBJ databases">
        <authorList>
            <person name="Zhan P."/>
        </authorList>
    </citation>
    <scope>NUCLEOTIDE SEQUENCE [LARGE SCALE GENOMIC DNA]</scope>
    <source>
        <strain evidence="4">T28</strain>
    </source>
</reference>
<dbReference type="GO" id="GO:0000160">
    <property type="term" value="P:phosphorelay signal transduction system"/>
    <property type="evidence" value="ECO:0007669"/>
    <property type="project" value="InterPro"/>
</dbReference>
<gene>
    <name evidence="3" type="ORF">A9200_17130</name>
</gene>
<keyword evidence="4" id="KW-1185">Reference proteome</keyword>
<dbReference type="Gene3D" id="3.40.50.2300">
    <property type="match status" value="1"/>
</dbReference>